<keyword evidence="2" id="KW-1185">Reference proteome</keyword>
<comment type="caution">
    <text evidence="1">The sequence shown here is derived from an EMBL/GenBank/DDBJ whole genome shotgun (WGS) entry which is preliminary data.</text>
</comment>
<organism evidence="1 2">
    <name type="scientific">Lasiosphaeria ovina</name>
    <dbReference type="NCBI Taxonomy" id="92902"/>
    <lineage>
        <taxon>Eukaryota</taxon>
        <taxon>Fungi</taxon>
        <taxon>Dikarya</taxon>
        <taxon>Ascomycota</taxon>
        <taxon>Pezizomycotina</taxon>
        <taxon>Sordariomycetes</taxon>
        <taxon>Sordariomycetidae</taxon>
        <taxon>Sordariales</taxon>
        <taxon>Lasiosphaeriaceae</taxon>
        <taxon>Lasiosphaeria</taxon>
    </lineage>
</organism>
<dbReference type="Proteomes" id="UP001287356">
    <property type="component" value="Unassembled WGS sequence"/>
</dbReference>
<reference evidence="1" key="1">
    <citation type="journal article" date="2023" name="Mol. Phylogenet. Evol.">
        <title>Genome-scale phylogeny and comparative genomics of the fungal order Sordariales.</title>
        <authorList>
            <person name="Hensen N."/>
            <person name="Bonometti L."/>
            <person name="Westerberg I."/>
            <person name="Brannstrom I.O."/>
            <person name="Guillou S."/>
            <person name="Cros-Aarteil S."/>
            <person name="Calhoun S."/>
            <person name="Haridas S."/>
            <person name="Kuo A."/>
            <person name="Mondo S."/>
            <person name="Pangilinan J."/>
            <person name="Riley R."/>
            <person name="LaButti K."/>
            <person name="Andreopoulos B."/>
            <person name="Lipzen A."/>
            <person name="Chen C."/>
            <person name="Yan M."/>
            <person name="Daum C."/>
            <person name="Ng V."/>
            <person name="Clum A."/>
            <person name="Steindorff A."/>
            <person name="Ohm R.A."/>
            <person name="Martin F."/>
            <person name="Silar P."/>
            <person name="Natvig D.O."/>
            <person name="Lalanne C."/>
            <person name="Gautier V."/>
            <person name="Ament-Velasquez S.L."/>
            <person name="Kruys A."/>
            <person name="Hutchinson M.I."/>
            <person name="Powell A.J."/>
            <person name="Barry K."/>
            <person name="Miller A.N."/>
            <person name="Grigoriev I.V."/>
            <person name="Debuchy R."/>
            <person name="Gladieux P."/>
            <person name="Hiltunen Thoren M."/>
            <person name="Johannesson H."/>
        </authorList>
    </citation>
    <scope>NUCLEOTIDE SEQUENCE</scope>
    <source>
        <strain evidence="1">CBS 958.72</strain>
    </source>
</reference>
<gene>
    <name evidence="1" type="ORF">B0T24DRAFT_676719</name>
</gene>
<dbReference type="AlphaFoldDB" id="A0AAE0KH03"/>
<name>A0AAE0KH03_9PEZI</name>
<evidence type="ECO:0000313" key="2">
    <source>
        <dbReference type="Proteomes" id="UP001287356"/>
    </source>
</evidence>
<protein>
    <submittedName>
        <fullName evidence="1">Uncharacterized protein</fullName>
    </submittedName>
</protein>
<evidence type="ECO:0000313" key="1">
    <source>
        <dbReference type="EMBL" id="KAK3375811.1"/>
    </source>
</evidence>
<accession>A0AAE0KH03</accession>
<dbReference type="EMBL" id="JAULSN010000003">
    <property type="protein sequence ID" value="KAK3375811.1"/>
    <property type="molecule type" value="Genomic_DNA"/>
</dbReference>
<sequence>MDILIASRPYEGTIQDIQKFEKTFPNIRIKGDDDSETICEDINSVIEYRLYLVFDYLENTTIKSTVRGVDEAVLLPATVDEAYEKILSRSTKPNETRTAILILLAAYRPLTLREMQIELGLTLDTPYLEPDKAFKLRLREWYGLFVTVHDEKTYFLHQTAREFLPLSLRPCRVQLLQYGRIRSAFA</sequence>
<proteinExistence type="predicted"/>
<reference evidence="1" key="2">
    <citation type="submission" date="2023-06" db="EMBL/GenBank/DDBJ databases">
        <authorList>
            <consortium name="Lawrence Berkeley National Laboratory"/>
            <person name="Haridas S."/>
            <person name="Hensen N."/>
            <person name="Bonometti L."/>
            <person name="Westerberg I."/>
            <person name="Brannstrom I.O."/>
            <person name="Guillou S."/>
            <person name="Cros-Aarteil S."/>
            <person name="Calhoun S."/>
            <person name="Kuo A."/>
            <person name="Mondo S."/>
            <person name="Pangilinan J."/>
            <person name="Riley R."/>
            <person name="Labutti K."/>
            <person name="Andreopoulos B."/>
            <person name="Lipzen A."/>
            <person name="Chen C."/>
            <person name="Yanf M."/>
            <person name="Daum C."/>
            <person name="Ng V."/>
            <person name="Clum A."/>
            <person name="Steindorff A."/>
            <person name="Ohm R."/>
            <person name="Martin F."/>
            <person name="Silar P."/>
            <person name="Natvig D."/>
            <person name="Lalanne C."/>
            <person name="Gautier V."/>
            <person name="Ament-Velasquez S.L."/>
            <person name="Kruys A."/>
            <person name="Hutchinson M.I."/>
            <person name="Powell A.J."/>
            <person name="Barry K."/>
            <person name="Miller A.N."/>
            <person name="Grigoriev I.V."/>
            <person name="Debuchy R."/>
            <person name="Gladieux P."/>
            <person name="Thoren M.H."/>
            <person name="Johannesson H."/>
        </authorList>
    </citation>
    <scope>NUCLEOTIDE SEQUENCE</scope>
    <source>
        <strain evidence="1">CBS 958.72</strain>
    </source>
</reference>